<reference evidence="1 2" key="1">
    <citation type="journal article" date="2019" name="Int. J. Syst. Evol. Microbiol.">
        <title>The Global Catalogue of Microorganisms (GCM) 10K type strain sequencing project: providing services to taxonomists for standard genome sequencing and annotation.</title>
        <authorList>
            <consortium name="The Broad Institute Genomics Platform"/>
            <consortium name="The Broad Institute Genome Sequencing Center for Infectious Disease"/>
            <person name="Wu L."/>
            <person name="Ma J."/>
        </authorList>
    </citation>
    <scope>NUCLEOTIDE SEQUENCE [LARGE SCALE GENOMIC DNA]</scope>
    <source>
        <strain evidence="1 2">JCM 16082</strain>
    </source>
</reference>
<dbReference type="Proteomes" id="UP001500507">
    <property type="component" value="Unassembled WGS sequence"/>
</dbReference>
<comment type="caution">
    <text evidence="1">The sequence shown here is derived from an EMBL/GenBank/DDBJ whole genome shotgun (WGS) entry which is preliminary data.</text>
</comment>
<organism evidence="1 2">
    <name type="scientific">Gangjinia marincola</name>
    <dbReference type="NCBI Taxonomy" id="578463"/>
    <lineage>
        <taxon>Bacteria</taxon>
        <taxon>Pseudomonadati</taxon>
        <taxon>Bacteroidota</taxon>
        <taxon>Flavobacteriia</taxon>
        <taxon>Flavobacteriales</taxon>
        <taxon>Flavobacteriaceae</taxon>
        <taxon>Gangjinia</taxon>
    </lineage>
</organism>
<gene>
    <name evidence="1" type="ORF">GCM10009117_02590</name>
</gene>
<keyword evidence="2" id="KW-1185">Reference proteome</keyword>
<evidence type="ECO:0000313" key="2">
    <source>
        <dbReference type="Proteomes" id="UP001500507"/>
    </source>
</evidence>
<dbReference type="EMBL" id="BAAAFG010000001">
    <property type="protein sequence ID" value="GAA0871114.1"/>
    <property type="molecule type" value="Genomic_DNA"/>
</dbReference>
<accession>A0ABN1MDE9</accession>
<sequence>MIYTCSPKKVKYFHGYVYSENYIPLEGLKITNQYDLSIGTYTDEKGYFRITKGDNFKGRFLYVYLDANKIDSIQVSGVQGGEKINYSFVNGRMDTLFIKIPNKDPEK</sequence>
<evidence type="ECO:0008006" key="3">
    <source>
        <dbReference type="Google" id="ProtNLM"/>
    </source>
</evidence>
<protein>
    <recommendedName>
        <fullName evidence="3">Carboxypeptidase regulatory-like domain-containing protein</fullName>
    </recommendedName>
</protein>
<name>A0ABN1MDE9_9FLAO</name>
<evidence type="ECO:0000313" key="1">
    <source>
        <dbReference type="EMBL" id="GAA0871114.1"/>
    </source>
</evidence>
<proteinExistence type="predicted"/>